<evidence type="ECO:0000259" key="9">
    <source>
        <dbReference type="Pfam" id="PF16875"/>
    </source>
</evidence>
<protein>
    <recommendedName>
        <fullName evidence="2 5">Alpha-galactosidase</fullName>
        <ecNumber evidence="2 5">3.2.1.22</ecNumber>
    </recommendedName>
</protein>
<dbReference type="InterPro" id="IPR013780">
    <property type="entry name" value="Glyco_hydro_b"/>
</dbReference>
<dbReference type="AlphaFoldDB" id="A0A427YX72"/>
<dbReference type="OrthoDB" id="5795902at2759"/>
<proteinExistence type="inferred from homology"/>
<dbReference type="InterPro" id="IPR002252">
    <property type="entry name" value="Glyco_hydro_36"/>
</dbReference>
<dbReference type="Proteomes" id="UP000279259">
    <property type="component" value="Unassembled WGS sequence"/>
</dbReference>
<dbReference type="Pfam" id="PF02065">
    <property type="entry name" value="Melibiase"/>
    <property type="match status" value="1"/>
</dbReference>
<evidence type="ECO:0000256" key="7">
    <source>
        <dbReference type="PIRSR" id="PIRSR005536-2"/>
    </source>
</evidence>
<feature type="domain" description="Glycosyl hydrolase family 36 C-terminal" evidence="8">
    <location>
        <begin position="680"/>
        <end position="761"/>
    </location>
</feature>
<evidence type="ECO:0000256" key="2">
    <source>
        <dbReference type="ARBA" id="ARBA00012755"/>
    </source>
</evidence>
<keyword evidence="4 5" id="KW-0326">Glycosidase</keyword>
<evidence type="ECO:0000256" key="3">
    <source>
        <dbReference type="ARBA" id="ARBA00022801"/>
    </source>
</evidence>
<evidence type="ECO:0000313" key="11">
    <source>
        <dbReference type="Proteomes" id="UP000279259"/>
    </source>
</evidence>
<dbReference type="Pfam" id="PF16874">
    <property type="entry name" value="Glyco_hydro_36C"/>
    <property type="match status" value="1"/>
</dbReference>
<dbReference type="SUPFAM" id="SSF51445">
    <property type="entry name" value="(Trans)glycosidases"/>
    <property type="match status" value="1"/>
</dbReference>
<dbReference type="EMBL" id="RSCD01000001">
    <property type="protein sequence ID" value="RSH95674.1"/>
    <property type="molecule type" value="Genomic_DNA"/>
</dbReference>
<feature type="binding site" evidence="7">
    <location>
        <begin position="527"/>
        <end position="531"/>
    </location>
    <ligand>
        <name>substrate</name>
    </ligand>
</feature>
<dbReference type="PIRSF" id="PIRSF005536">
    <property type="entry name" value="Agal"/>
    <property type="match status" value="1"/>
</dbReference>
<dbReference type="InterPro" id="IPR031705">
    <property type="entry name" value="Glyco_hydro_36_C"/>
</dbReference>
<feature type="binding site" evidence="7">
    <location>
        <position position="591"/>
    </location>
    <ligand>
        <name>substrate</name>
    </ligand>
</feature>
<comment type="function">
    <text evidence="5">Hydrolyzes a variety of simple alpha-D-galactoside as well as more complex molecules such as oligosaccharides and polysaccharides.</text>
</comment>
<dbReference type="FunFam" id="3.20.20.70:FF:000118">
    <property type="entry name" value="Alpha-galactosidase"/>
    <property type="match status" value="1"/>
</dbReference>
<sequence length="768" mass="86814">MFFFPLRYIVPGLLIAQTWLRFFPLLSLHRRRLSSRHDPSPSHIVIREHPDHLHFALQARSASYHFHVDRDSGDLVHDHFGASVPGFTPPKEAIPQGWGGVLTEARREFPDHGRGDFRLPAIRVRGEGGRGHAISRLAYDCYEITHGKATLNGLPATFGGEQDVETLSIHLKDKHAGLSVKLNYSVFPKYNAIARSFSLTNQGSQEVVLERAASFSVDMANEEADWDMVQLSGDWTKENRKERRKIQFGTQGFQSSTGYSSHYHNPFLGLVAPETSDTHGPAYGWSMIWTGSFAVDVEKFSHGRTRIMLGLNPLHLSYPLSKGETFQSPEVVGIFEPSQGLGGMSRSFHSLYRHHLSRSTWTNKDRPVLINNWEATYFDFDADSLYAFAKRAADLGVRLFVMDDGWFGVKKPRTSDHSGLGDWVPNPKRFPKGLDAFVKQVTSLKSKSTSNGSDSNMKFGIWVEPEMVNPESELYEKHPGWVLSCDGYERTEQRNQLVLDLGQTAVQNYIIESLSTILGGAPISYVKWDNNRGIHEIPLPYTPHKYMLGLYRVLHTLTDRFPDVLWEGCASGGGRFDPGLLHYWPQHWTSDDTDAYERLRIQFGTSLVYPPSSRADHPLTFRAHVAMMGGSFGFELDLAHLNDDERKAIPGIVDLAERVNPYVIRGDQYRLLLPEESNFPAVLYLNEAKDKAVVLAFQVRERGPKTPPPNLRLQGLEPDAWYEIREEGEDKGETEIHSGATLLNVGVKFNWHGDYDSRVLWVTKTKAP</sequence>
<organism evidence="10 11">
    <name type="scientific">Saitozyma podzolica</name>
    <dbReference type="NCBI Taxonomy" id="1890683"/>
    <lineage>
        <taxon>Eukaryota</taxon>
        <taxon>Fungi</taxon>
        <taxon>Dikarya</taxon>
        <taxon>Basidiomycota</taxon>
        <taxon>Agaricomycotina</taxon>
        <taxon>Tremellomycetes</taxon>
        <taxon>Tremellales</taxon>
        <taxon>Trimorphomycetaceae</taxon>
        <taxon>Saitozyma</taxon>
    </lineage>
</organism>
<evidence type="ECO:0000256" key="1">
    <source>
        <dbReference type="ARBA" id="ARBA00001255"/>
    </source>
</evidence>
<evidence type="ECO:0000313" key="10">
    <source>
        <dbReference type="EMBL" id="RSH95674.1"/>
    </source>
</evidence>
<feature type="active site" description="Nucleophile" evidence="6">
    <location>
        <position position="529"/>
    </location>
</feature>
<dbReference type="Gene3D" id="2.60.40.1180">
    <property type="entry name" value="Golgi alpha-mannosidase II"/>
    <property type="match status" value="1"/>
</dbReference>
<feature type="binding site" evidence="7">
    <location>
        <position position="569"/>
    </location>
    <ligand>
        <name>substrate</name>
    </ligand>
</feature>
<dbReference type="InterPro" id="IPR038417">
    <property type="entry name" value="Alpga-gal_N_sf"/>
</dbReference>
<dbReference type="InterPro" id="IPR050985">
    <property type="entry name" value="Alpha-glycosidase_related"/>
</dbReference>
<dbReference type="InterPro" id="IPR017853">
    <property type="entry name" value="GH"/>
</dbReference>
<feature type="active site" description="Proton donor" evidence="6">
    <location>
        <position position="591"/>
    </location>
</feature>
<dbReference type="PRINTS" id="PR00743">
    <property type="entry name" value="GLHYDRLASE36"/>
</dbReference>
<feature type="binding site" evidence="7">
    <location>
        <position position="235"/>
    </location>
    <ligand>
        <name>substrate</name>
    </ligand>
</feature>
<evidence type="ECO:0000256" key="6">
    <source>
        <dbReference type="PIRSR" id="PIRSR005536-1"/>
    </source>
</evidence>
<dbReference type="Pfam" id="PF16875">
    <property type="entry name" value="Glyco_hydro_36N"/>
    <property type="match status" value="1"/>
</dbReference>
<dbReference type="GO" id="GO:0004557">
    <property type="term" value="F:alpha-galactosidase activity"/>
    <property type="evidence" value="ECO:0007669"/>
    <property type="project" value="UniProtKB-UniRule"/>
</dbReference>
<keyword evidence="3 5" id="KW-0378">Hydrolase</keyword>
<accession>A0A427YX72</accession>
<comment type="catalytic activity">
    <reaction evidence="1 5">
        <text>Hydrolysis of terminal, non-reducing alpha-D-galactose residues in alpha-D-galactosides, including galactose oligosaccharides, galactomannans and galactolipids.</text>
        <dbReference type="EC" id="3.2.1.22"/>
    </reaction>
</comment>
<feature type="binding site" evidence="7">
    <location>
        <position position="494"/>
    </location>
    <ligand>
        <name>substrate</name>
    </ligand>
</feature>
<dbReference type="InterPro" id="IPR031704">
    <property type="entry name" value="Glyco_hydro_36_N"/>
</dbReference>
<reference evidence="10 11" key="1">
    <citation type="submission" date="2018-11" db="EMBL/GenBank/DDBJ databases">
        <title>Genome sequence of Saitozyma podzolica DSM 27192.</title>
        <authorList>
            <person name="Aliyu H."/>
            <person name="Gorte O."/>
            <person name="Ochsenreither K."/>
        </authorList>
    </citation>
    <scope>NUCLEOTIDE SEQUENCE [LARGE SCALE GENOMIC DNA]</scope>
    <source>
        <strain evidence="10 11">DSM 27192</strain>
    </source>
</reference>
<dbReference type="EC" id="3.2.1.22" evidence="2 5"/>
<feature type="binding site" evidence="7">
    <location>
        <begin position="403"/>
        <end position="404"/>
    </location>
    <ligand>
        <name>substrate</name>
    </ligand>
</feature>
<evidence type="ECO:0000256" key="5">
    <source>
        <dbReference type="PIRNR" id="PIRNR005536"/>
    </source>
</evidence>
<dbReference type="Gene3D" id="2.70.98.60">
    <property type="entry name" value="alpha-galactosidase from lactobacil brevis"/>
    <property type="match status" value="1"/>
</dbReference>
<feature type="domain" description="Glycosyl hydrolase family 36 N-terminal" evidence="9">
    <location>
        <begin position="73"/>
        <end position="320"/>
    </location>
</feature>
<evidence type="ECO:0000256" key="4">
    <source>
        <dbReference type="ARBA" id="ARBA00023295"/>
    </source>
</evidence>
<dbReference type="STRING" id="1890683.A0A427YX72"/>
<dbReference type="GO" id="GO:0016052">
    <property type="term" value="P:carbohydrate catabolic process"/>
    <property type="evidence" value="ECO:0007669"/>
    <property type="project" value="InterPro"/>
</dbReference>
<name>A0A427YX72_9TREE</name>
<keyword evidence="11" id="KW-1185">Reference proteome</keyword>
<dbReference type="PANTHER" id="PTHR43053:SF3">
    <property type="entry name" value="ALPHA-GALACTOSIDASE C-RELATED"/>
    <property type="match status" value="1"/>
</dbReference>
<dbReference type="PANTHER" id="PTHR43053">
    <property type="entry name" value="GLYCOSIDASE FAMILY 31"/>
    <property type="match status" value="1"/>
</dbReference>
<comment type="similarity">
    <text evidence="5">Belongs to the glycosyl hydrolase.</text>
</comment>
<comment type="caution">
    <text evidence="10">The sequence shown here is derived from an EMBL/GenBank/DDBJ whole genome shotgun (WGS) entry which is preliminary data.</text>
</comment>
<evidence type="ECO:0000259" key="8">
    <source>
        <dbReference type="Pfam" id="PF16874"/>
    </source>
</evidence>
<gene>
    <name evidence="10" type="ORF">EHS25_000766</name>
</gene>
<dbReference type="CDD" id="cd14791">
    <property type="entry name" value="GH36"/>
    <property type="match status" value="1"/>
</dbReference>
<dbReference type="Gene3D" id="3.20.20.70">
    <property type="entry name" value="Aldolase class I"/>
    <property type="match status" value="1"/>
</dbReference>
<dbReference type="InterPro" id="IPR013785">
    <property type="entry name" value="Aldolase_TIM"/>
</dbReference>